<gene>
    <name evidence="3" type="ORF">BSK47_22600</name>
</gene>
<reference evidence="3 4" key="1">
    <citation type="submission" date="2016-10" db="EMBL/GenBank/DDBJ databases">
        <title>Paenibacillus species isolates.</title>
        <authorList>
            <person name="Beno S.M."/>
        </authorList>
    </citation>
    <scope>NUCLEOTIDE SEQUENCE [LARGE SCALE GENOMIC DNA]</scope>
    <source>
        <strain evidence="3 4">FSL H7-0918</strain>
    </source>
</reference>
<protein>
    <recommendedName>
        <fullName evidence="2">Methyltransferase type 11 domain-containing protein</fullName>
    </recommendedName>
</protein>
<evidence type="ECO:0000313" key="4">
    <source>
        <dbReference type="Proteomes" id="UP000187323"/>
    </source>
</evidence>
<comment type="caution">
    <text evidence="3">The sequence shown here is derived from an EMBL/GenBank/DDBJ whole genome shotgun (WGS) entry which is preliminary data.</text>
</comment>
<dbReference type="Gene3D" id="3.40.50.150">
    <property type="entry name" value="Vaccinia Virus protein VP39"/>
    <property type="match status" value="1"/>
</dbReference>
<dbReference type="AlphaFoldDB" id="A0AB36J7H6"/>
<feature type="domain" description="Methyltransferase type 11" evidence="2">
    <location>
        <begin position="62"/>
        <end position="110"/>
    </location>
</feature>
<dbReference type="Proteomes" id="UP000187323">
    <property type="component" value="Unassembled WGS sequence"/>
</dbReference>
<sequence length="525" mass="61762">MKNTLFDQYQRYNNIRKIINEMRCGDESFRILEVGANEHRNLENFLPLDKITYLDIQLPEELQHDPSYILGDATNMDFPDDEYDVIVALDVFEHIPVEKRNKFIDELYRVSSQVCIITAPFHSQQSIDAESRVNSVYKSLFKKNFIWLEEHMDNGLPNKDSLKEYLELKNIRYMMIGHGRISIWEKLMGIHFFAAKNPELAVYRQEIDRFYNSYIFDHDYTEDSYRKIVILEKARNLNLSFETSSEIPAETLKTLEMMERTFYNLCSMTGENEEENSFVDKVQIFIDCGDGFTESNSECFQLNDVELMKFVKVDLRDFDVIKGIRIDPSDYCGFYKIDNLRLIGANNDTEIKYQMSGSFDFKTSNVYLFEKDDPNIILNFESEVDIARIEFYISKLSTTEIVNQYVSMSVSKENEIMSINNEYKQQIEMKEAHINNLTNDKYILEEENENHLKTKEIFISNLSDNGRVIENLNAEIEHLRAGSIVKETEKQELIQQLVEKEQELSSIYNSKAWKLVVKTRRILGK</sequence>
<feature type="coiled-coil region" evidence="1">
    <location>
        <begin position="420"/>
        <end position="454"/>
    </location>
</feature>
<organism evidence="3 4">
    <name type="scientific">Paenibacillus odorifer</name>
    <dbReference type="NCBI Taxonomy" id="189426"/>
    <lineage>
        <taxon>Bacteria</taxon>
        <taxon>Bacillati</taxon>
        <taxon>Bacillota</taxon>
        <taxon>Bacilli</taxon>
        <taxon>Bacillales</taxon>
        <taxon>Paenibacillaceae</taxon>
        <taxon>Paenibacillus</taxon>
    </lineage>
</organism>
<dbReference type="GO" id="GO:0008757">
    <property type="term" value="F:S-adenosylmethionine-dependent methyltransferase activity"/>
    <property type="evidence" value="ECO:0007669"/>
    <property type="project" value="InterPro"/>
</dbReference>
<name>A0AB36J7H6_9BACL</name>
<evidence type="ECO:0000313" key="3">
    <source>
        <dbReference type="EMBL" id="OME15058.1"/>
    </source>
</evidence>
<dbReference type="InterPro" id="IPR029063">
    <property type="entry name" value="SAM-dependent_MTases_sf"/>
</dbReference>
<dbReference type="SUPFAM" id="SSF53335">
    <property type="entry name" value="S-adenosyl-L-methionine-dependent methyltransferases"/>
    <property type="match status" value="1"/>
</dbReference>
<dbReference type="Pfam" id="PF08241">
    <property type="entry name" value="Methyltransf_11"/>
    <property type="match status" value="1"/>
</dbReference>
<evidence type="ECO:0000256" key="1">
    <source>
        <dbReference type="SAM" id="Coils"/>
    </source>
</evidence>
<proteinExistence type="predicted"/>
<evidence type="ECO:0000259" key="2">
    <source>
        <dbReference type="Pfam" id="PF08241"/>
    </source>
</evidence>
<dbReference type="RefSeq" id="WP_076137325.1">
    <property type="nucleotide sequence ID" value="NZ_MPTO01000023.1"/>
</dbReference>
<accession>A0AB36J7H6</accession>
<dbReference type="EMBL" id="MPTO01000023">
    <property type="protein sequence ID" value="OME15058.1"/>
    <property type="molecule type" value="Genomic_DNA"/>
</dbReference>
<keyword evidence="1" id="KW-0175">Coiled coil</keyword>
<dbReference type="InterPro" id="IPR013216">
    <property type="entry name" value="Methyltransf_11"/>
</dbReference>